<dbReference type="Pfam" id="PF13439">
    <property type="entry name" value="Glyco_transf_4"/>
    <property type="match status" value="1"/>
</dbReference>
<reference evidence="4" key="1">
    <citation type="submission" date="2016-10" db="EMBL/GenBank/DDBJ databases">
        <authorList>
            <person name="Varghese N."/>
        </authorList>
    </citation>
    <scope>NUCLEOTIDE SEQUENCE [LARGE SCALE GENOMIC DNA]</scope>
    <source>
        <strain evidence="4">HL 19</strain>
    </source>
</reference>
<dbReference type="InterPro" id="IPR001296">
    <property type="entry name" value="Glyco_trans_1"/>
</dbReference>
<dbReference type="AlphaFoldDB" id="A0A0P9E9V3"/>
<dbReference type="Proteomes" id="UP000183104">
    <property type="component" value="Unassembled WGS sequence"/>
</dbReference>
<dbReference type="InterPro" id="IPR050194">
    <property type="entry name" value="Glycosyltransferase_grp1"/>
</dbReference>
<evidence type="ECO:0000313" key="3">
    <source>
        <dbReference type="EMBL" id="SCX76424.1"/>
    </source>
</evidence>
<evidence type="ECO:0000259" key="2">
    <source>
        <dbReference type="Pfam" id="PF13439"/>
    </source>
</evidence>
<sequence length="364" mass="39363">MKVLHIETGRNLYGGARQVLYLLEGSAQREDCESHLACPAGSAIGQAAEDSGIAVHPLTRSGDLSLGMALQLYRLIRRVGPDLVHVHSRRGADLWGGVAARWAGVPALVSRRVDNPEPPWWAVRKYSLYERVIAISEGIRQVLLREGLSAEYVVTVPSAVDSTQFSQPCDPGWFQAEFDLPAHGPVIGVIAQLIERKGHTYLLQALPALRERFPGLHVLFLGKGPLREHLEREVQERGLDDCVRFTGFRSDLPRILPCLDLVVHPALMEGLGVSLLQAAASGAPIVGSRAGGIPEVVRDGVNGRLVTPGAPDELVEAVGEILAAPDTAKRMGGAGRELVKQEFDISAMVAGNYRVYREILAPTA</sequence>
<protein>
    <submittedName>
        <fullName evidence="3">Glycosyltransferase involved in cell wall bisynthesis</fullName>
    </submittedName>
</protein>
<feature type="domain" description="Glycosyl transferase family 1" evidence="1">
    <location>
        <begin position="180"/>
        <end position="337"/>
    </location>
</feature>
<evidence type="ECO:0000313" key="4">
    <source>
        <dbReference type="Proteomes" id="UP000183104"/>
    </source>
</evidence>
<dbReference type="Pfam" id="PF00534">
    <property type="entry name" value="Glycos_transf_1"/>
    <property type="match status" value="1"/>
</dbReference>
<accession>A0A0P9E9V3</accession>
<dbReference type="OrthoDB" id="9805661at2"/>
<dbReference type="STRING" id="381306.AN478_12720"/>
<gene>
    <name evidence="3" type="ORF">SAMN05661077_0309</name>
</gene>
<name>A0A0P9E9V3_9GAMM</name>
<dbReference type="EMBL" id="FMUN01000001">
    <property type="protein sequence ID" value="SCX76424.1"/>
    <property type="molecule type" value="Genomic_DNA"/>
</dbReference>
<dbReference type="GO" id="GO:0016757">
    <property type="term" value="F:glycosyltransferase activity"/>
    <property type="evidence" value="ECO:0007669"/>
    <property type="project" value="TreeGrafter"/>
</dbReference>
<keyword evidence="3" id="KW-0808">Transferase</keyword>
<proteinExistence type="predicted"/>
<keyword evidence="4" id="KW-1185">Reference proteome</keyword>
<dbReference type="PANTHER" id="PTHR45947:SF3">
    <property type="entry name" value="SULFOQUINOVOSYL TRANSFERASE SQD2"/>
    <property type="match status" value="1"/>
</dbReference>
<dbReference type="InterPro" id="IPR028098">
    <property type="entry name" value="Glyco_trans_4-like_N"/>
</dbReference>
<evidence type="ECO:0000259" key="1">
    <source>
        <dbReference type="Pfam" id="PF00534"/>
    </source>
</evidence>
<dbReference type="PANTHER" id="PTHR45947">
    <property type="entry name" value="SULFOQUINOVOSYL TRANSFERASE SQD2"/>
    <property type="match status" value="1"/>
</dbReference>
<dbReference type="SUPFAM" id="SSF53756">
    <property type="entry name" value="UDP-Glycosyltransferase/glycogen phosphorylase"/>
    <property type="match status" value="1"/>
</dbReference>
<dbReference type="RefSeq" id="WP_054966982.1">
    <property type="nucleotide sequence ID" value="NZ_FMUN01000001.1"/>
</dbReference>
<feature type="domain" description="Glycosyltransferase subfamily 4-like N-terminal" evidence="2">
    <location>
        <begin position="14"/>
        <end position="162"/>
    </location>
</feature>
<organism evidence="3 4">
    <name type="scientific">Thiohalorhabdus denitrificans</name>
    <dbReference type="NCBI Taxonomy" id="381306"/>
    <lineage>
        <taxon>Bacteria</taxon>
        <taxon>Pseudomonadati</taxon>
        <taxon>Pseudomonadota</taxon>
        <taxon>Gammaproteobacteria</taxon>
        <taxon>Thiohalorhabdales</taxon>
        <taxon>Thiohalorhabdaceae</taxon>
        <taxon>Thiohalorhabdus</taxon>
    </lineage>
</organism>
<dbReference type="PATRIC" id="fig|381306.5.peg.1700"/>
<dbReference type="Gene3D" id="3.40.50.2000">
    <property type="entry name" value="Glycogen Phosphorylase B"/>
    <property type="match status" value="2"/>
</dbReference>